<evidence type="ECO:0000313" key="5">
    <source>
        <dbReference type="EMBL" id="VDN42838.1"/>
    </source>
</evidence>
<evidence type="ECO:0000256" key="4">
    <source>
        <dbReference type="SAM" id="Phobius"/>
    </source>
</evidence>
<evidence type="ECO:0000256" key="3">
    <source>
        <dbReference type="PROSITE-ProRule" id="PRU00221"/>
    </source>
</evidence>
<feature type="transmembrane region" description="Helical" evidence="4">
    <location>
        <begin position="161"/>
        <end position="180"/>
    </location>
</feature>
<dbReference type="Gene3D" id="2.130.10.10">
    <property type="entry name" value="YVTN repeat-like/Quinoprotein amine dehydrogenase"/>
    <property type="match status" value="2"/>
</dbReference>
<accession>A0A3P7P252</accession>
<dbReference type="GO" id="GO:0006367">
    <property type="term" value="P:transcription initiation at RNA polymerase II promoter"/>
    <property type="evidence" value="ECO:0007669"/>
    <property type="project" value="TreeGrafter"/>
</dbReference>
<dbReference type="SUPFAM" id="SSF50978">
    <property type="entry name" value="WD40 repeat-like"/>
    <property type="match status" value="1"/>
</dbReference>
<feature type="repeat" description="WD" evidence="3">
    <location>
        <begin position="68"/>
        <end position="109"/>
    </location>
</feature>
<dbReference type="AlphaFoldDB" id="A0A3P7P252"/>
<dbReference type="GO" id="GO:0016251">
    <property type="term" value="F:RNA polymerase II general transcription initiation factor activity"/>
    <property type="evidence" value="ECO:0007669"/>
    <property type="project" value="TreeGrafter"/>
</dbReference>
<dbReference type="SMART" id="SM00320">
    <property type="entry name" value="WD40"/>
    <property type="match status" value="3"/>
</dbReference>
<dbReference type="PROSITE" id="PS50294">
    <property type="entry name" value="WD_REPEATS_REGION"/>
    <property type="match status" value="2"/>
</dbReference>
<dbReference type="PROSITE" id="PS50082">
    <property type="entry name" value="WD_REPEATS_2"/>
    <property type="match status" value="3"/>
</dbReference>
<evidence type="ECO:0000256" key="2">
    <source>
        <dbReference type="ARBA" id="ARBA00022737"/>
    </source>
</evidence>
<protein>
    <submittedName>
        <fullName evidence="5">Uncharacterized protein</fullName>
    </submittedName>
</protein>
<sequence length="204" mass="22969">MDLIEQESEDAFEQVYDDEEASTSIVLHGHNGGVHSVSFSPDKRLLLSSSRDRTIRLWSIASRSNVVLYRYATPIWEVKFCPRSYYFATAGSDSTAMLWTTDRLQPLRIFSDAFSDVTCIDFHPNCNYFAGGSDDRYVRVWDILSGTCVRCFAGHKGSIRGIKVGALLMLSAINIFLGLVRRVAKGRVRRGREGRAEERTRGSS</sequence>
<dbReference type="Proteomes" id="UP000271098">
    <property type="component" value="Unassembled WGS sequence"/>
</dbReference>
<dbReference type="InterPro" id="IPR020472">
    <property type="entry name" value="WD40_PAC1"/>
</dbReference>
<dbReference type="Pfam" id="PF00400">
    <property type="entry name" value="WD40"/>
    <property type="match status" value="3"/>
</dbReference>
<dbReference type="InterPro" id="IPR001680">
    <property type="entry name" value="WD40_rpt"/>
</dbReference>
<name>A0A3P7P252_9BILA</name>
<feature type="repeat" description="WD" evidence="3">
    <location>
        <begin position="27"/>
        <end position="68"/>
    </location>
</feature>
<dbReference type="GO" id="GO:0005669">
    <property type="term" value="C:transcription factor TFIID complex"/>
    <property type="evidence" value="ECO:0007669"/>
    <property type="project" value="TreeGrafter"/>
</dbReference>
<dbReference type="PANTHER" id="PTHR19879">
    <property type="entry name" value="TRANSCRIPTION INITIATION FACTOR TFIID"/>
    <property type="match status" value="1"/>
</dbReference>
<dbReference type="EMBL" id="UYRT01101146">
    <property type="protein sequence ID" value="VDN42838.1"/>
    <property type="molecule type" value="Genomic_DNA"/>
</dbReference>
<organism evidence="5 6">
    <name type="scientific">Gongylonema pulchrum</name>
    <dbReference type="NCBI Taxonomy" id="637853"/>
    <lineage>
        <taxon>Eukaryota</taxon>
        <taxon>Metazoa</taxon>
        <taxon>Ecdysozoa</taxon>
        <taxon>Nematoda</taxon>
        <taxon>Chromadorea</taxon>
        <taxon>Rhabditida</taxon>
        <taxon>Spirurina</taxon>
        <taxon>Spiruromorpha</taxon>
        <taxon>Spiruroidea</taxon>
        <taxon>Gongylonematidae</taxon>
        <taxon>Gongylonema</taxon>
    </lineage>
</organism>
<keyword evidence="4" id="KW-1133">Transmembrane helix</keyword>
<gene>
    <name evidence="5" type="ORF">GPUH_LOCUS24440</name>
</gene>
<dbReference type="InterPro" id="IPR015943">
    <property type="entry name" value="WD40/YVTN_repeat-like_dom_sf"/>
</dbReference>
<feature type="repeat" description="WD" evidence="3">
    <location>
        <begin position="110"/>
        <end position="151"/>
    </location>
</feature>
<keyword evidence="4" id="KW-0812">Transmembrane</keyword>
<keyword evidence="6" id="KW-1185">Reference proteome</keyword>
<keyword evidence="1 3" id="KW-0853">WD repeat</keyword>
<dbReference type="PANTHER" id="PTHR19879:SF1">
    <property type="entry name" value="CANNONBALL-RELATED"/>
    <property type="match status" value="1"/>
</dbReference>
<keyword evidence="4" id="KW-0472">Membrane</keyword>
<evidence type="ECO:0000256" key="1">
    <source>
        <dbReference type="ARBA" id="ARBA00022574"/>
    </source>
</evidence>
<dbReference type="InterPro" id="IPR036322">
    <property type="entry name" value="WD40_repeat_dom_sf"/>
</dbReference>
<dbReference type="PRINTS" id="PR00320">
    <property type="entry name" value="GPROTEINBRPT"/>
</dbReference>
<keyword evidence="2" id="KW-0677">Repeat</keyword>
<proteinExistence type="predicted"/>
<evidence type="ECO:0000313" key="6">
    <source>
        <dbReference type="Proteomes" id="UP000271098"/>
    </source>
</evidence>
<dbReference type="OrthoDB" id="10266330at2759"/>
<reference evidence="5 6" key="1">
    <citation type="submission" date="2018-11" db="EMBL/GenBank/DDBJ databases">
        <authorList>
            <consortium name="Pathogen Informatics"/>
        </authorList>
    </citation>
    <scope>NUCLEOTIDE SEQUENCE [LARGE SCALE GENOMIC DNA]</scope>
</reference>